<accession>A0ABY9BRW3</accession>
<name>A0ABY9BRW3_VITVI</name>
<evidence type="ECO:0000313" key="2">
    <source>
        <dbReference type="Proteomes" id="UP001227230"/>
    </source>
</evidence>
<reference evidence="1 2" key="1">
    <citation type="journal article" date="2023" name="Hortic Res">
        <title>The complete reference genome for grapevine (Vitis vinifera L.) genetics and breeding.</title>
        <authorList>
            <person name="Shi X."/>
            <person name="Cao S."/>
            <person name="Wang X."/>
            <person name="Huang S."/>
            <person name="Wang Y."/>
            <person name="Liu Z."/>
            <person name="Liu W."/>
            <person name="Leng X."/>
            <person name="Peng Y."/>
            <person name="Wang N."/>
            <person name="Wang Y."/>
            <person name="Ma Z."/>
            <person name="Xu X."/>
            <person name="Zhang F."/>
            <person name="Xue H."/>
            <person name="Zhong H."/>
            <person name="Wang Y."/>
            <person name="Zhang K."/>
            <person name="Velt A."/>
            <person name="Avia K."/>
            <person name="Holtgrawe D."/>
            <person name="Grimplet J."/>
            <person name="Matus J.T."/>
            <person name="Ware D."/>
            <person name="Wu X."/>
            <person name="Wang H."/>
            <person name="Liu C."/>
            <person name="Fang Y."/>
            <person name="Rustenholz C."/>
            <person name="Cheng Z."/>
            <person name="Xiao H."/>
            <person name="Zhou Y."/>
        </authorList>
    </citation>
    <scope>NUCLEOTIDE SEQUENCE [LARGE SCALE GENOMIC DNA]</scope>
    <source>
        <strain evidence="2">cv. Pinot noir / PN40024</strain>
        <tissue evidence="1">Leaf</tissue>
    </source>
</reference>
<dbReference type="Proteomes" id="UP001227230">
    <property type="component" value="Chromosome 4"/>
</dbReference>
<dbReference type="EMBL" id="CP126651">
    <property type="protein sequence ID" value="WJZ85581.1"/>
    <property type="molecule type" value="Genomic_DNA"/>
</dbReference>
<organism evidence="1 2">
    <name type="scientific">Vitis vinifera</name>
    <name type="common">Grape</name>
    <dbReference type="NCBI Taxonomy" id="29760"/>
    <lineage>
        <taxon>Eukaryota</taxon>
        <taxon>Viridiplantae</taxon>
        <taxon>Streptophyta</taxon>
        <taxon>Embryophyta</taxon>
        <taxon>Tracheophyta</taxon>
        <taxon>Spermatophyta</taxon>
        <taxon>Magnoliopsida</taxon>
        <taxon>eudicotyledons</taxon>
        <taxon>Gunneridae</taxon>
        <taxon>Pentapetalae</taxon>
        <taxon>rosids</taxon>
        <taxon>Vitales</taxon>
        <taxon>Vitaceae</taxon>
        <taxon>Viteae</taxon>
        <taxon>Vitis</taxon>
    </lineage>
</organism>
<evidence type="ECO:0000313" key="1">
    <source>
        <dbReference type="EMBL" id="WJZ85581.1"/>
    </source>
</evidence>
<proteinExistence type="predicted"/>
<gene>
    <name evidence="1" type="ORF">VitviT2T_005107</name>
</gene>
<keyword evidence="2" id="KW-1185">Reference proteome</keyword>
<protein>
    <submittedName>
        <fullName evidence="1">Uncharacterized protein</fullName>
    </submittedName>
</protein>
<sequence>MGSDVIFNSPYLDRDLLQSTLLGRGMFIHIDGHSLDDVCRDELSVEHDLREPPSLHSLAFRATIFSQFRHSEPPLLLNLGVQSHYLFSVWAFRATTSSQFGRLEPPSLLSLGVQSHYLFAAWRSKPPYLLCYDV</sequence>